<organism evidence="2 3">
    <name type="scientific">Coprinopsis marcescibilis</name>
    <name type="common">Agaric fungus</name>
    <name type="synonym">Psathyrella marcescibilis</name>
    <dbReference type="NCBI Taxonomy" id="230819"/>
    <lineage>
        <taxon>Eukaryota</taxon>
        <taxon>Fungi</taxon>
        <taxon>Dikarya</taxon>
        <taxon>Basidiomycota</taxon>
        <taxon>Agaricomycotina</taxon>
        <taxon>Agaricomycetes</taxon>
        <taxon>Agaricomycetidae</taxon>
        <taxon>Agaricales</taxon>
        <taxon>Agaricineae</taxon>
        <taxon>Psathyrellaceae</taxon>
        <taxon>Coprinopsis</taxon>
    </lineage>
</organism>
<feature type="region of interest" description="Disordered" evidence="1">
    <location>
        <begin position="1"/>
        <end position="73"/>
    </location>
</feature>
<evidence type="ECO:0000313" key="2">
    <source>
        <dbReference type="EMBL" id="TFK27785.1"/>
    </source>
</evidence>
<feature type="compositionally biased region" description="Polar residues" evidence="1">
    <location>
        <begin position="618"/>
        <end position="636"/>
    </location>
</feature>
<feature type="region of interest" description="Disordered" evidence="1">
    <location>
        <begin position="152"/>
        <end position="172"/>
    </location>
</feature>
<evidence type="ECO:0000313" key="3">
    <source>
        <dbReference type="Proteomes" id="UP000307440"/>
    </source>
</evidence>
<dbReference type="AlphaFoldDB" id="A0A5C3L517"/>
<feature type="compositionally biased region" description="Low complexity" evidence="1">
    <location>
        <begin position="107"/>
        <end position="117"/>
    </location>
</feature>
<feature type="compositionally biased region" description="Basic residues" evidence="1">
    <location>
        <begin position="638"/>
        <end position="661"/>
    </location>
</feature>
<feature type="compositionally biased region" description="Low complexity" evidence="1">
    <location>
        <begin position="49"/>
        <end position="69"/>
    </location>
</feature>
<sequence length="661" mass="73089">MPRVKKRIPIPPRTDSPVEYIDPVVSDVDSSSDEGLQNLSQPLPRVNSRTHPTQQPHLQQQHPRSQPLQARQPVPLQRTSGTTFYGEAQLNSVQYGYQAGPNGTGPAADSSRSQSAAQEIQRLHQIITNSQLQTNKLTEQLRQLSIENQVLRNTAKSSSANNDSTKDDEEDELTNAAANHGRKFGLLHQVFIEDAWFMNANPHTTSVFLGRFKDEHSKKLGAVAQLYESVPVGYHDALEKSIAYQRKFTQASNDYQRQLMKRLREGIAAEVFGNKHLADYYRFSRANRPQLPECQALIAWPEAHNGVQIIRAWLFGPASIRPAHLNKTPPGMPNGKAWDVRGVTPGLLSLVWVISVFIHSTDNVFQEVGDQSGIKYRELYNGFQRYIIEALASDDKSDNEAMLSLFDWYNSIVFVHLKTAHSPRPAQTLTETRQVNEMAALMSGLKLGPRDDSIVEDIPQANHPLQPPVHTTESPLRHAMPPQVPAELPLPSSSSQVHPSLPAPRQARSGPSQPALRPPPADAAIYVATLQPPPSPVLDTNTGPGHSRTPDRRHPDLPATPFNNANTLQSPGFLQPQFVQVAVPIIDIDPLDMCTNVQFSEGVDNTRETADGFLYSGLNDSQAPQEDEITATTSPTKPRGRNPRAKKAAAPKKANTKGKKK</sequence>
<feature type="region of interest" description="Disordered" evidence="1">
    <location>
        <begin position="531"/>
        <end position="562"/>
    </location>
</feature>
<accession>A0A5C3L517</accession>
<protein>
    <submittedName>
        <fullName evidence="2">Uncharacterized protein</fullName>
    </submittedName>
</protein>
<feature type="region of interest" description="Disordered" evidence="1">
    <location>
        <begin position="450"/>
        <end position="519"/>
    </location>
</feature>
<name>A0A5C3L517_COPMA</name>
<dbReference type="InterPro" id="IPR046521">
    <property type="entry name" value="DUF6698"/>
</dbReference>
<dbReference type="OrthoDB" id="2989462at2759"/>
<dbReference type="EMBL" id="ML210161">
    <property type="protein sequence ID" value="TFK27785.1"/>
    <property type="molecule type" value="Genomic_DNA"/>
</dbReference>
<keyword evidence="3" id="KW-1185">Reference proteome</keyword>
<dbReference type="Proteomes" id="UP000307440">
    <property type="component" value="Unassembled WGS sequence"/>
</dbReference>
<dbReference type="Pfam" id="PF20414">
    <property type="entry name" value="DUF6698"/>
    <property type="match status" value="1"/>
</dbReference>
<feature type="region of interest" description="Disordered" evidence="1">
    <location>
        <begin position="95"/>
        <end position="117"/>
    </location>
</feature>
<proteinExistence type="predicted"/>
<evidence type="ECO:0000256" key="1">
    <source>
        <dbReference type="SAM" id="MobiDB-lite"/>
    </source>
</evidence>
<reference evidence="2 3" key="1">
    <citation type="journal article" date="2019" name="Nat. Ecol. Evol.">
        <title>Megaphylogeny resolves global patterns of mushroom evolution.</title>
        <authorList>
            <person name="Varga T."/>
            <person name="Krizsan K."/>
            <person name="Foldi C."/>
            <person name="Dima B."/>
            <person name="Sanchez-Garcia M."/>
            <person name="Sanchez-Ramirez S."/>
            <person name="Szollosi G.J."/>
            <person name="Szarkandi J.G."/>
            <person name="Papp V."/>
            <person name="Albert L."/>
            <person name="Andreopoulos W."/>
            <person name="Angelini C."/>
            <person name="Antonin V."/>
            <person name="Barry K.W."/>
            <person name="Bougher N.L."/>
            <person name="Buchanan P."/>
            <person name="Buyck B."/>
            <person name="Bense V."/>
            <person name="Catcheside P."/>
            <person name="Chovatia M."/>
            <person name="Cooper J."/>
            <person name="Damon W."/>
            <person name="Desjardin D."/>
            <person name="Finy P."/>
            <person name="Geml J."/>
            <person name="Haridas S."/>
            <person name="Hughes K."/>
            <person name="Justo A."/>
            <person name="Karasinski D."/>
            <person name="Kautmanova I."/>
            <person name="Kiss B."/>
            <person name="Kocsube S."/>
            <person name="Kotiranta H."/>
            <person name="LaButti K.M."/>
            <person name="Lechner B.E."/>
            <person name="Liimatainen K."/>
            <person name="Lipzen A."/>
            <person name="Lukacs Z."/>
            <person name="Mihaltcheva S."/>
            <person name="Morgado L.N."/>
            <person name="Niskanen T."/>
            <person name="Noordeloos M.E."/>
            <person name="Ohm R.A."/>
            <person name="Ortiz-Santana B."/>
            <person name="Ovrebo C."/>
            <person name="Racz N."/>
            <person name="Riley R."/>
            <person name="Savchenko A."/>
            <person name="Shiryaev A."/>
            <person name="Soop K."/>
            <person name="Spirin V."/>
            <person name="Szebenyi C."/>
            <person name="Tomsovsky M."/>
            <person name="Tulloss R.E."/>
            <person name="Uehling J."/>
            <person name="Grigoriev I.V."/>
            <person name="Vagvolgyi C."/>
            <person name="Papp T."/>
            <person name="Martin F.M."/>
            <person name="Miettinen O."/>
            <person name="Hibbett D.S."/>
            <person name="Nagy L.G."/>
        </authorList>
    </citation>
    <scope>NUCLEOTIDE SEQUENCE [LARGE SCALE GENOMIC DNA]</scope>
    <source>
        <strain evidence="2 3">CBS 121175</strain>
    </source>
</reference>
<feature type="region of interest" description="Disordered" evidence="1">
    <location>
        <begin position="611"/>
        <end position="661"/>
    </location>
</feature>
<gene>
    <name evidence="2" type="ORF">FA15DRAFT_653294</name>
</gene>
<feature type="compositionally biased region" description="Polar residues" evidence="1">
    <location>
        <begin position="152"/>
        <end position="163"/>
    </location>
</feature>